<proteinExistence type="predicted"/>
<dbReference type="InParanoid" id="M4BMZ2"/>
<dbReference type="HOGENOM" id="CLU_2727652_0_0_1"/>
<dbReference type="AlphaFoldDB" id="M4BMZ2"/>
<name>M4BMZ2_HYAAE</name>
<dbReference type="EMBL" id="JH598440">
    <property type="status" value="NOT_ANNOTATED_CDS"/>
    <property type="molecule type" value="Genomic_DNA"/>
</dbReference>
<dbReference type="EnsemblProtists" id="HpaT807779">
    <property type="protein sequence ID" value="HpaP807779"/>
    <property type="gene ID" value="HpaG807779"/>
</dbReference>
<reference evidence="2" key="2">
    <citation type="submission" date="2015-06" db="UniProtKB">
        <authorList>
            <consortium name="EnsemblProtists"/>
        </authorList>
    </citation>
    <scope>IDENTIFICATION</scope>
    <source>
        <strain evidence="2">Emoy2</strain>
    </source>
</reference>
<feature type="compositionally biased region" description="Low complexity" evidence="1">
    <location>
        <begin position="22"/>
        <end position="41"/>
    </location>
</feature>
<evidence type="ECO:0000256" key="1">
    <source>
        <dbReference type="SAM" id="MobiDB-lite"/>
    </source>
</evidence>
<accession>M4BMZ2</accession>
<organism evidence="2 3">
    <name type="scientific">Hyaloperonospora arabidopsidis (strain Emoy2)</name>
    <name type="common">Downy mildew agent</name>
    <name type="synonym">Peronospora arabidopsidis</name>
    <dbReference type="NCBI Taxonomy" id="559515"/>
    <lineage>
        <taxon>Eukaryota</taxon>
        <taxon>Sar</taxon>
        <taxon>Stramenopiles</taxon>
        <taxon>Oomycota</taxon>
        <taxon>Peronosporomycetes</taxon>
        <taxon>Peronosporales</taxon>
        <taxon>Peronosporaceae</taxon>
        <taxon>Hyaloperonospora</taxon>
    </lineage>
</organism>
<reference evidence="3" key="1">
    <citation type="journal article" date="2010" name="Science">
        <title>Signatures of adaptation to obligate biotrophy in the Hyaloperonospora arabidopsidis genome.</title>
        <authorList>
            <person name="Baxter L."/>
            <person name="Tripathy S."/>
            <person name="Ishaque N."/>
            <person name="Boot N."/>
            <person name="Cabral A."/>
            <person name="Kemen E."/>
            <person name="Thines M."/>
            <person name="Ah-Fong A."/>
            <person name="Anderson R."/>
            <person name="Badejoko W."/>
            <person name="Bittner-Eddy P."/>
            <person name="Boore J.L."/>
            <person name="Chibucos M.C."/>
            <person name="Coates M."/>
            <person name="Dehal P."/>
            <person name="Delehaunty K."/>
            <person name="Dong S."/>
            <person name="Downton P."/>
            <person name="Dumas B."/>
            <person name="Fabro G."/>
            <person name="Fronick C."/>
            <person name="Fuerstenberg S.I."/>
            <person name="Fulton L."/>
            <person name="Gaulin E."/>
            <person name="Govers F."/>
            <person name="Hughes L."/>
            <person name="Humphray S."/>
            <person name="Jiang R.H."/>
            <person name="Judelson H."/>
            <person name="Kamoun S."/>
            <person name="Kyung K."/>
            <person name="Meijer H."/>
            <person name="Minx P."/>
            <person name="Morris P."/>
            <person name="Nelson J."/>
            <person name="Phuntumart V."/>
            <person name="Qutob D."/>
            <person name="Rehmany A."/>
            <person name="Rougon-Cardoso A."/>
            <person name="Ryden P."/>
            <person name="Torto-Alalibo T."/>
            <person name="Studholme D."/>
            <person name="Wang Y."/>
            <person name="Win J."/>
            <person name="Wood J."/>
            <person name="Clifton S.W."/>
            <person name="Rogers J."/>
            <person name="Van den Ackerveken G."/>
            <person name="Jones J.D."/>
            <person name="McDowell J.M."/>
            <person name="Beynon J."/>
            <person name="Tyler B.M."/>
        </authorList>
    </citation>
    <scope>NUCLEOTIDE SEQUENCE [LARGE SCALE GENOMIC DNA]</scope>
    <source>
        <strain evidence="3">Emoy2</strain>
    </source>
</reference>
<sequence>MAGHDVSCKDVGLVMANSADVSSTSSSSTSSSRSGRASRSISWKRKSSMDKSLAISGWTDDAMMESVDAGCE</sequence>
<evidence type="ECO:0000313" key="2">
    <source>
        <dbReference type="EnsemblProtists" id="HpaP807779"/>
    </source>
</evidence>
<feature type="region of interest" description="Disordered" evidence="1">
    <location>
        <begin position="19"/>
        <end position="51"/>
    </location>
</feature>
<dbReference type="Proteomes" id="UP000011713">
    <property type="component" value="Unassembled WGS sequence"/>
</dbReference>
<protein>
    <submittedName>
        <fullName evidence="2">Uncharacterized protein</fullName>
    </submittedName>
</protein>
<keyword evidence="3" id="KW-1185">Reference proteome</keyword>
<dbReference type="VEuPathDB" id="FungiDB:HpaG807779"/>
<evidence type="ECO:0000313" key="3">
    <source>
        <dbReference type="Proteomes" id="UP000011713"/>
    </source>
</evidence>